<reference evidence="2 3" key="1">
    <citation type="submission" date="2016-08" db="EMBL/GenBank/DDBJ databases">
        <title>Genomes of anaerobic fungi encode conserved fungal cellulosomes for biomass hydrolysis.</title>
        <authorList>
            <consortium name="DOE Joint Genome Institute"/>
            <person name="Haitjema C.H."/>
            <person name="Gilmore S.P."/>
            <person name="Henske J.K."/>
            <person name="Solomon K.V."/>
            <person name="De Groot R."/>
            <person name="Kuo A."/>
            <person name="Mondo S.J."/>
            <person name="Salamov A.A."/>
            <person name="Labutti K."/>
            <person name="Zhao Z."/>
            <person name="Chiniquy J."/>
            <person name="Barry K."/>
            <person name="Brewer H.M."/>
            <person name="Purvine S.O."/>
            <person name="Wright A.T."/>
            <person name="Boxma B."/>
            <person name="Van Alen T."/>
            <person name="Hackstein J.H."/>
            <person name="Baker S.E."/>
            <person name="Grigoriev I.V."/>
            <person name="O'Malley M.A."/>
        </authorList>
    </citation>
    <scope>NUCLEOTIDE SEQUENCE [LARGE SCALE GENOMIC DNA]</scope>
    <source>
        <strain evidence="3">finn</strain>
    </source>
</reference>
<sequence length="93" mass="11111">MVLRLCSIFFLFSSVNVKLFKHHSFISFKIKEHSSKLFSFFNNSRNCLYNSVFFISFIHSLKKFTVRTIPFGTFKFNEFNFINEYPFPPTSDI</sequence>
<protein>
    <recommendedName>
        <fullName evidence="4">Secreted protein</fullName>
    </recommendedName>
</protein>
<feature type="chain" id="PRO_5012169122" description="Secreted protein" evidence="1">
    <location>
        <begin position="18"/>
        <end position="93"/>
    </location>
</feature>
<dbReference type="EMBL" id="MCFH01000122">
    <property type="protein sequence ID" value="ORX38748.1"/>
    <property type="molecule type" value="Genomic_DNA"/>
</dbReference>
<evidence type="ECO:0008006" key="4">
    <source>
        <dbReference type="Google" id="ProtNLM"/>
    </source>
</evidence>
<gene>
    <name evidence="2" type="ORF">BCR36DRAFT_22762</name>
</gene>
<keyword evidence="3" id="KW-1185">Reference proteome</keyword>
<accession>A0A1Y1UL15</accession>
<evidence type="ECO:0000313" key="3">
    <source>
        <dbReference type="Proteomes" id="UP000193719"/>
    </source>
</evidence>
<dbReference type="Proteomes" id="UP000193719">
    <property type="component" value="Unassembled WGS sequence"/>
</dbReference>
<feature type="signal peptide" evidence="1">
    <location>
        <begin position="1"/>
        <end position="17"/>
    </location>
</feature>
<proteinExistence type="predicted"/>
<reference evidence="2 3" key="2">
    <citation type="submission" date="2016-08" db="EMBL/GenBank/DDBJ databases">
        <title>Pervasive Adenine N6-methylation of Active Genes in Fungi.</title>
        <authorList>
            <consortium name="DOE Joint Genome Institute"/>
            <person name="Mondo S.J."/>
            <person name="Dannebaum R.O."/>
            <person name="Kuo R.C."/>
            <person name="Labutti K."/>
            <person name="Haridas S."/>
            <person name="Kuo A."/>
            <person name="Salamov A."/>
            <person name="Ahrendt S.R."/>
            <person name="Lipzen A."/>
            <person name="Sullivan W."/>
            <person name="Andreopoulos W.B."/>
            <person name="Clum A."/>
            <person name="Lindquist E."/>
            <person name="Daum C."/>
            <person name="Ramamoorthy G.K."/>
            <person name="Gryganskyi A."/>
            <person name="Culley D."/>
            <person name="Magnuson J.K."/>
            <person name="James T.Y."/>
            <person name="O'Malley M.A."/>
            <person name="Stajich J.E."/>
            <person name="Spatafora J.W."/>
            <person name="Visel A."/>
            <person name="Grigoriev I.V."/>
        </authorList>
    </citation>
    <scope>NUCLEOTIDE SEQUENCE [LARGE SCALE GENOMIC DNA]</scope>
    <source>
        <strain evidence="3">finn</strain>
    </source>
</reference>
<comment type="caution">
    <text evidence="2">The sequence shown here is derived from an EMBL/GenBank/DDBJ whole genome shotgun (WGS) entry which is preliminary data.</text>
</comment>
<dbReference type="AlphaFoldDB" id="A0A1Y1UL15"/>
<keyword evidence="1" id="KW-0732">Signal</keyword>
<organism evidence="2 3">
    <name type="scientific">Piromyces finnis</name>
    <dbReference type="NCBI Taxonomy" id="1754191"/>
    <lineage>
        <taxon>Eukaryota</taxon>
        <taxon>Fungi</taxon>
        <taxon>Fungi incertae sedis</taxon>
        <taxon>Chytridiomycota</taxon>
        <taxon>Chytridiomycota incertae sedis</taxon>
        <taxon>Neocallimastigomycetes</taxon>
        <taxon>Neocallimastigales</taxon>
        <taxon>Neocallimastigaceae</taxon>
        <taxon>Piromyces</taxon>
    </lineage>
</organism>
<evidence type="ECO:0000313" key="2">
    <source>
        <dbReference type="EMBL" id="ORX38748.1"/>
    </source>
</evidence>
<evidence type="ECO:0000256" key="1">
    <source>
        <dbReference type="SAM" id="SignalP"/>
    </source>
</evidence>
<name>A0A1Y1UL15_9FUNG</name>